<dbReference type="Gene3D" id="1.10.30.50">
    <property type="match status" value="1"/>
</dbReference>
<name>A0ABS2BGE8_9NEIS</name>
<evidence type="ECO:0000313" key="3">
    <source>
        <dbReference type="Proteomes" id="UP000809431"/>
    </source>
</evidence>
<keyword evidence="3" id="KW-1185">Reference proteome</keyword>
<feature type="domain" description="HNH nuclease" evidence="1">
    <location>
        <begin position="53"/>
        <end position="109"/>
    </location>
</feature>
<sequence>MIKLQRNPKPEIIINNEENWNEALKNAISTHGSYSKIPKEIKEKLLIHYKHPSIKTSLFSSSFQKCAFCEAKPAESGNIEVEHYAPKSKHPDLTFCWENFLPACRKCNEHKDDHDTILEPIINPYNNDPEKIFYYEDIRILANNDNKKIGSLTIEVCGLNSARLMRPRADILIGLHGFSEAIAEALKDYEAADTEAKRRNRKRKIKEALEVIEMTATPSEKLSGFCKFYLSKCEPYLKAKSIITHEHT</sequence>
<gene>
    <name evidence="2" type="ORF">JMJ54_01775</name>
</gene>
<dbReference type="RefSeq" id="WP_203536229.1">
    <property type="nucleotide sequence ID" value="NZ_JAESND010000001.1"/>
</dbReference>
<evidence type="ECO:0000259" key="1">
    <source>
        <dbReference type="SMART" id="SM00507"/>
    </source>
</evidence>
<dbReference type="SMART" id="SM00507">
    <property type="entry name" value="HNHc"/>
    <property type="match status" value="1"/>
</dbReference>
<dbReference type="EMBL" id="JAESND010000001">
    <property type="protein sequence ID" value="MBM3114545.1"/>
    <property type="molecule type" value="Genomic_DNA"/>
</dbReference>
<accession>A0ABS2BGE8</accession>
<protein>
    <recommendedName>
        <fullName evidence="1">HNH nuclease domain-containing protein</fullName>
    </recommendedName>
</protein>
<dbReference type="InterPro" id="IPR003615">
    <property type="entry name" value="HNH_nuc"/>
</dbReference>
<reference evidence="2 3" key="1">
    <citation type="submission" date="2021-01" db="EMBL/GenBank/DDBJ databases">
        <title>Draft Genome Sequence and Polyhydroxyalkanoate Biosynthetic Potential of Jeongeupia naejangsanensis Type Strain DSM 24253.</title>
        <authorList>
            <person name="Turrini P."/>
            <person name="Artuso I."/>
            <person name="Lugli G.A."/>
            <person name="Frangipani E."/>
            <person name="Ventura M."/>
            <person name="Visca P."/>
        </authorList>
    </citation>
    <scope>NUCLEOTIDE SEQUENCE [LARGE SCALE GENOMIC DNA]</scope>
    <source>
        <strain evidence="2 3">DSM 24253</strain>
    </source>
</reference>
<comment type="caution">
    <text evidence="2">The sequence shown here is derived from an EMBL/GenBank/DDBJ whole genome shotgun (WGS) entry which is preliminary data.</text>
</comment>
<dbReference type="Proteomes" id="UP000809431">
    <property type="component" value="Unassembled WGS sequence"/>
</dbReference>
<proteinExistence type="predicted"/>
<evidence type="ECO:0000313" key="2">
    <source>
        <dbReference type="EMBL" id="MBM3114545.1"/>
    </source>
</evidence>
<organism evidence="2 3">
    <name type="scientific">Jeongeupia naejangsanensis</name>
    <dbReference type="NCBI Taxonomy" id="613195"/>
    <lineage>
        <taxon>Bacteria</taxon>
        <taxon>Pseudomonadati</taxon>
        <taxon>Pseudomonadota</taxon>
        <taxon>Betaproteobacteria</taxon>
        <taxon>Neisseriales</taxon>
        <taxon>Chitinibacteraceae</taxon>
        <taxon>Jeongeupia</taxon>
    </lineage>
</organism>